<dbReference type="InterPro" id="IPR036390">
    <property type="entry name" value="WH_DNA-bd_sf"/>
</dbReference>
<reference evidence="5" key="2">
    <citation type="journal article" date="2023" name="ISME Commun">
        <title>Characterization of a bloom-associated alphaproteobacterial lineage, 'Candidatus Phycosocius': insights into freshwater algal-bacterial interactions.</title>
        <authorList>
            <person name="Tanabe Y."/>
            <person name="Yamaguchi H."/>
            <person name="Yoshida M."/>
            <person name="Kai A."/>
            <person name="Okazaki Y."/>
        </authorList>
    </citation>
    <scope>NUCLEOTIDE SEQUENCE</scope>
    <source>
        <strain evidence="5">BOTRYCO-1</strain>
    </source>
</reference>
<evidence type="ECO:0000313" key="6">
    <source>
        <dbReference type="Proteomes" id="UP001161064"/>
    </source>
</evidence>
<reference evidence="5" key="1">
    <citation type="submission" date="2021-05" db="EMBL/GenBank/DDBJ databases">
        <authorList>
            <person name="Tanabe Y."/>
        </authorList>
    </citation>
    <scope>NUCLEOTIDE SEQUENCE</scope>
    <source>
        <strain evidence="5">BOTRYCO-1</strain>
    </source>
</reference>
<accession>A0ABQ4PXE4</accession>
<dbReference type="EMBL" id="BPFZ01000012">
    <property type="protein sequence ID" value="GIU67688.1"/>
    <property type="molecule type" value="Genomic_DNA"/>
</dbReference>
<dbReference type="Pfam" id="PF12802">
    <property type="entry name" value="MarR_2"/>
    <property type="match status" value="1"/>
</dbReference>
<dbReference type="InterPro" id="IPR052067">
    <property type="entry name" value="Metal_resp_HTH_trans_reg"/>
</dbReference>
<sequence length="151" mass="16933">MKPLHLETYLPYRLAVASNKVSALIAKAYESRFDLTTSQWRILAVLSEGQSMSQQELVLRTTMDKVMVSRATATLVARDLVRSRYKASDRRAVQLSLSKAGFAIVQEVTPMALSLEQELIEAIGVQAAERLESILRKLEEKAMRLTQGHDV</sequence>
<evidence type="ECO:0000259" key="4">
    <source>
        <dbReference type="PROSITE" id="PS50995"/>
    </source>
</evidence>
<feature type="domain" description="HTH marR-type" evidence="4">
    <location>
        <begin position="7"/>
        <end position="140"/>
    </location>
</feature>
<keyword evidence="1" id="KW-0805">Transcription regulation</keyword>
<dbReference type="PANTHER" id="PTHR35790">
    <property type="entry name" value="HTH-TYPE TRANSCRIPTIONAL REGULATOR PCHR"/>
    <property type="match status" value="1"/>
</dbReference>
<dbReference type="PRINTS" id="PR00598">
    <property type="entry name" value="HTHMARR"/>
</dbReference>
<proteinExistence type="predicted"/>
<evidence type="ECO:0000256" key="3">
    <source>
        <dbReference type="ARBA" id="ARBA00023163"/>
    </source>
</evidence>
<comment type="caution">
    <text evidence="5">The sequence shown here is derived from an EMBL/GenBank/DDBJ whole genome shotgun (WGS) entry which is preliminary data.</text>
</comment>
<organism evidence="5 6">
    <name type="scientific">Candidatus Phycosocius spiralis</name>
    <dbReference type="NCBI Taxonomy" id="2815099"/>
    <lineage>
        <taxon>Bacteria</taxon>
        <taxon>Pseudomonadati</taxon>
        <taxon>Pseudomonadota</taxon>
        <taxon>Alphaproteobacteria</taxon>
        <taxon>Caulobacterales</taxon>
        <taxon>Caulobacterales incertae sedis</taxon>
        <taxon>Candidatus Phycosocius</taxon>
    </lineage>
</organism>
<dbReference type="Gene3D" id="1.10.10.10">
    <property type="entry name" value="Winged helix-like DNA-binding domain superfamily/Winged helix DNA-binding domain"/>
    <property type="match status" value="1"/>
</dbReference>
<evidence type="ECO:0000256" key="2">
    <source>
        <dbReference type="ARBA" id="ARBA00023125"/>
    </source>
</evidence>
<dbReference type="InterPro" id="IPR000835">
    <property type="entry name" value="HTH_MarR-typ"/>
</dbReference>
<dbReference type="PANTHER" id="PTHR35790:SF4">
    <property type="entry name" value="HTH-TYPE TRANSCRIPTIONAL REGULATOR PCHR"/>
    <property type="match status" value="1"/>
</dbReference>
<keyword evidence="3" id="KW-0804">Transcription</keyword>
<name>A0ABQ4PXE4_9PROT</name>
<keyword evidence="6" id="KW-1185">Reference proteome</keyword>
<keyword evidence="2" id="KW-0238">DNA-binding</keyword>
<dbReference type="InterPro" id="IPR036388">
    <property type="entry name" value="WH-like_DNA-bd_sf"/>
</dbReference>
<evidence type="ECO:0000256" key="1">
    <source>
        <dbReference type="ARBA" id="ARBA00023015"/>
    </source>
</evidence>
<gene>
    <name evidence="5" type="ORF">PsB1_1842</name>
</gene>
<protein>
    <submittedName>
        <fullName evidence="5">MarR family transcriptional regulator</fullName>
    </submittedName>
</protein>
<dbReference type="Proteomes" id="UP001161064">
    <property type="component" value="Unassembled WGS sequence"/>
</dbReference>
<dbReference type="SMART" id="SM00347">
    <property type="entry name" value="HTH_MARR"/>
    <property type="match status" value="1"/>
</dbReference>
<evidence type="ECO:0000313" key="5">
    <source>
        <dbReference type="EMBL" id="GIU67688.1"/>
    </source>
</evidence>
<dbReference type="PROSITE" id="PS50995">
    <property type="entry name" value="HTH_MARR_2"/>
    <property type="match status" value="1"/>
</dbReference>
<dbReference type="RefSeq" id="WP_284360667.1">
    <property type="nucleotide sequence ID" value="NZ_BPFZ01000012.1"/>
</dbReference>
<dbReference type="SUPFAM" id="SSF46785">
    <property type="entry name" value="Winged helix' DNA-binding domain"/>
    <property type="match status" value="1"/>
</dbReference>